<dbReference type="Gene3D" id="3.30.450.330">
    <property type="match status" value="1"/>
</dbReference>
<dbReference type="GO" id="GO:0008658">
    <property type="term" value="F:penicillin binding"/>
    <property type="evidence" value="ECO:0007669"/>
    <property type="project" value="InterPro"/>
</dbReference>
<protein>
    <recommendedName>
        <fullName evidence="7">Penicillin-binding protein 2</fullName>
    </recommendedName>
</protein>
<dbReference type="PANTHER" id="PTHR30627">
    <property type="entry name" value="PEPTIDOGLYCAN D,D-TRANSPEPTIDASE"/>
    <property type="match status" value="1"/>
</dbReference>
<evidence type="ECO:0000313" key="5">
    <source>
        <dbReference type="EMBL" id="TKJ43189.1"/>
    </source>
</evidence>
<name>A0A532V7N0_UNCT6</name>
<evidence type="ECO:0000313" key="6">
    <source>
        <dbReference type="Proteomes" id="UP000317778"/>
    </source>
</evidence>
<dbReference type="Gene3D" id="3.40.710.10">
    <property type="entry name" value="DD-peptidase/beta-lactamase superfamily"/>
    <property type="match status" value="1"/>
</dbReference>
<feature type="domain" description="Penicillin-binding protein dimerisation" evidence="4">
    <location>
        <begin position="49"/>
        <end position="194"/>
    </location>
</feature>
<dbReference type="InterPro" id="IPR001460">
    <property type="entry name" value="PCN-bd_Tpept"/>
</dbReference>
<dbReference type="SUPFAM" id="SSF56601">
    <property type="entry name" value="beta-lactamase/transpeptidase-like"/>
    <property type="match status" value="1"/>
</dbReference>
<comment type="caution">
    <text evidence="5">The sequence shown here is derived from an EMBL/GenBank/DDBJ whole genome shotgun (WGS) entry which is preliminary data.</text>
</comment>
<dbReference type="InterPro" id="IPR005311">
    <property type="entry name" value="PBP_dimer"/>
</dbReference>
<evidence type="ECO:0000256" key="2">
    <source>
        <dbReference type="ARBA" id="ARBA00023136"/>
    </source>
</evidence>
<dbReference type="Pfam" id="PF03717">
    <property type="entry name" value="PBP_dimer"/>
    <property type="match status" value="1"/>
</dbReference>
<dbReference type="Gene3D" id="3.90.1310.10">
    <property type="entry name" value="Penicillin-binding protein 2a (Domain 2)"/>
    <property type="match status" value="1"/>
</dbReference>
<dbReference type="InterPro" id="IPR036138">
    <property type="entry name" value="PBP_dimer_sf"/>
</dbReference>
<dbReference type="Pfam" id="PF00905">
    <property type="entry name" value="Transpeptidase"/>
    <property type="match status" value="1"/>
</dbReference>
<dbReference type="GO" id="GO:0005886">
    <property type="term" value="C:plasma membrane"/>
    <property type="evidence" value="ECO:0007669"/>
    <property type="project" value="TreeGrafter"/>
</dbReference>
<gene>
    <name evidence="5" type="ORF">CEE36_05420</name>
</gene>
<comment type="subcellular location">
    <subcellularLocation>
        <location evidence="1">Membrane</location>
    </subcellularLocation>
</comment>
<dbReference type="InterPro" id="IPR050515">
    <property type="entry name" value="Beta-lactam/transpept"/>
</dbReference>
<dbReference type="GO" id="GO:0071555">
    <property type="term" value="P:cell wall organization"/>
    <property type="evidence" value="ECO:0007669"/>
    <property type="project" value="TreeGrafter"/>
</dbReference>
<organism evidence="5 6">
    <name type="scientific">candidate division TA06 bacterium B3_TA06</name>
    <dbReference type="NCBI Taxonomy" id="2012487"/>
    <lineage>
        <taxon>Bacteria</taxon>
        <taxon>Bacteria division TA06</taxon>
    </lineage>
</organism>
<dbReference type="Proteomes" id="UP000317778">
    <property type="component" value="Unassembled WGS sequence"/>
</dbReference>
<dbReference type="AlphaFoldDB" id="A0A532V7N0"/>
<sequence>MGRIKFAGGVLCVLAVGVLGYAFYLQVILGPRYAERARSQHEEHIELLPKRGKIYDRNGIAVVTDEKAASIYVLPQYVEDIPAAVHILSRYKLGTPTRLERYLRTRKRFFWLRRKFDYEKAFALKAELEEASLANAINIQEEAKRIYPWDEVTGSMVGFVGTEHTGLAGIEYALDSLLAGEPGFAIYQKDALGRDHPSPAYPIQEAKNGCDITLTIDLDIQAIAYEELKAACERFAAKRGYCVVMDPQTGEILALVDYPDFAPTHYSRYARETWKVGAVADEFEPGSVYKPVVAAICIEDSLALRNEWIPTGSGIVVQGRKITDLHGRPGYTFDDVFVKSSNIGVAKLALRCGVRRFYEVSRLLGVGVPTGIKLPGEASGKIDRPRQMSELRLTNNAFGQGLSVTTLQLATIYATFASGGVYNAPHIIKWIDRDGRVIFKGKAKELRRVFSEQTAADVCEILQKVVDEGTGKAARIEGIQVCGKTGTAQKPVAGVGYSSSVSVVSFVGFLPYQDARLLVVVVIDEPGRGRFAGEIAAPAFQRIMERILRLPVYRDIRMPPEEETEKLAQIQEREE</sequence>
<dbReference type="PANTHER" id="PTHR30627:SF1">
    <property type="entry name" value="PEPTIDOGLYCAN D,D-TRANSPEPTIDASE FTSI"/>
    <property type="match status" value="1"/>
</dbReference>
<reference evidence="5 6" key="1">
    <citation type="submission" date="2017-06" db="EMBL/GenBank/DDBJ databases">
        <title>Novel microbial phyla capable of carbon fixation and sulfur reduction in deep-sea sediments.</title>
        <authorList>
            <person name="Huang J."/>
            <person name="Baker B."/>
            <person name="Wang Y."/>
        </authorList>
    </citation>
    <scope>NUCLEOTIDE SEQUENCE [LARGE SCALE GENOMIC DNA]</scope>
    <source>
        <strain evidence="5">B3_TA06</strain>
    </source>
</reference>
<keyword evidence="2" id="KW-0472">Membrane</keyword>
<dbReference type="InterPro" id="IPR012338">
    <property type="entry name" value="Beta-lactam/transpept-like"/>
</dbReference>
<evidence type="ECO:0000256" key="1">
    <source>
        <dbReference type="ARBA" id="ARBA00004370"/>
    </source>
</evidence>
<evidence type="ECO:0000259" key="3">
    <source>
        <dbReference type="Pfam" id="PF00905"/>
    </source>
</evidence>
<dbReference type="SUPFAM" id="SSF56519">
    <property type="entry name" value="Penicillin binding protein dimerisation domain"/>
    <property type="match status" value="1"/>
</dbReference>
<evidence type="ECO:0000259" key="4">
    <source>
        <dbReference type="Pfam" id="PF03717"/>
    </source>
</evidence>
<feature type="domain" description="Penicillin-binding protein transpeptidase" evidence="3">
    <location>
        <begin position="240"/>
        <end position="545"/>
    </location>
</feature>
<accession>A0A532V7N0</accession>
<evidence type="ECO:0008006" key="7">
    <source>
        <dbReference type="Google" id="ProtNLM"/>
    </source>
</evidence>
<dbReference type="EMBL" id="NJBO01000006">
    <property type="protein sequence ID" value="TKJ43189.1"/>
    <property type="molecule type" value="Genomic_DNA"/>
</dbReference>
<proteinExistence type="predicted"/>